<gene>
    <name evidence="2" type="ORF">SAMN05428998_12359</name>
</gene>
<keyword evidence="1" id="KW-0732">Signal</keyword>
<keyword evidence="3" id="KW-1185">Reference proteome</keyword>
<dbReference type="EMBL" id="FWZX01000023">
    <property type="protein sequence ID" value="SMF60562.1"/>
    <property type="molecule type" value="Genomic_DNA"/>
</dbReference>
<proteinExistence type="predicted"/>
<dbReference type="Proteomes" id="UP000192917">
    <property type="component" value="Unassembled WGS sequence"/>
</dbReference>
<organism evidence="2 3">
    <name type="scientific">Tistlia consotensis USBA 355</name>
    <dbReference type="NCBI Taxonomy" id="560819"/>
    <lineage>
        <taxon>Bacteria</taxon>
        <taxon>Pseudomonadati</taxon>
        <taxon>Pseudomonadota</taxon>
        <taxon>Alphaproteobacteria</taxon>
        <taxon>Rhodospirillales</taxon>
        <taxon>Rhodovibrionaceae</taxon>
        <taxon>Tistlia</taxon>
    </lineage>
</organism>
<accession>A0A1Y6CET7</accession>
<evidence type="ECO:0000313" key="2">
    <source>
        <dbReference type="EMBL" id="SMF60562.1"/>
    </source>
</evidence>
<dbReference type="STRING" id="560819.SAMN05428998_12359"/>
<feature type="signal peptide" evidence="1">
    <location>
        <begin position="1"/>
        <end position="24"/>
    </location>
</feature>
<name>A0A1Y6CET7_9PROT</name>
<dbReference type="SUPFAM" id="SSF53300">
    <property type="entry name" value="vWA-like"/>
    <property type="match status" value="1"/>
</dbReference>
<evidence type="ECO:0000313" key="3">
    <source>
        <dbReference type="Proteomes" id="UP000192917"/>
    </source>
</evidence>
<sequence length="258" mass="27029">MRPLLPVLAALLAALLLPAGPACADPGGAGPLDLLLVLAVDASGSVDDGEYALQLGGIAAALRAPEVQQAIAEGARGSIAVNLAVWSEANRPKDSSGWQRIDGPASAERVAQLIERFPRRVVRGGTGIGKALQYAAWQIGQSGLAADRKVIDVSGDGSETPFREWSLDIAQGRAFALLRGITINGLAIVQDEPGLADYYRRHLIGGAGAFVEVASGYADFAAAIRRKLIREIEGRPLVGRLPDSCRHRPCGQALATAW</sequence>
<dbReference type="RefSeq" id="WP_085124995.1">
    <property type="nucleotide sequence ID" value="NZ_FWZX01000023.1"/>
</dbReference>
<dbReference type="InterPro" id="IPR010607">
    <property type="entry name" value="DUF1194"/>
</dbReference>
<dbReference type="Pfam" id="PF06707">
    <property type="entry name" value="DUF1194"/>
    <property type="match status" value="1"/>
</dbReference>
<evidence type="ECO:0000256" key="1">
    <source>
        <dbReference type="SAM" id="SignalP"/>
    </source>
</evidence>
<dbReference type="AlphaFoldDB" id="A0A1Y6CET7"/>
<dbReference type="Gene3D" id="3.40.50.410">
    <property type="entry name" value="von Willebrand factor, type A domain"/>
    <property type="match status" value="1"/>
</dbReference>
<evidence type="ECO:0008006" key="4">
    <source>
        <dbReference type="Google" id="ProtNLM"/>
    </source>
</evidence>
<feature type="chain" id="PRO_5012893202" description="VWFA domain-containing protein" evidence="1">
    <location>
        <begin position="25"/>
        <end position="258"/>
    </location>
</feature>
<reference evidence="2 3" key="1">
    <citation type="submission" date="2017-04" db="EMBL/GenBank/DDBJ databases">
        <authorList>
            <person name="Afonso C.L."/>
            <person name="Miller P.J."/>
            <person name="Scott M.A."/>
            <person name="Spackman E."/>
            <person name="Goraichik I."/>
            <person name="Dimitrov K.M."/>
            <person name="Suarez D.L."/>
            <person name="Swayne D.E."/>
        </authorList>
    </citation>
    <scope>NUCLEOTIDE SEQUENCE [LARGE SCALE GENOMIC DNA]</scope>
    <source>
        <strain evidence="2 3">USBA 355</strain>
    </source>
</reference>
<protein>
    <recommendedName>
        <fullName evidence="4">VWFA domain-containing protein</fullName>
    </recommendedName>
</protein>
<dbReference type="InterPro" id="IPR036465">
    <property type="entry name" value="vWFA_dom_sf"/>
</dbReference>